<dbReference type="GO" id="GO:0043161">
    <property type="term" value="P:proteasome-mediated ubiquitin-dependent protein catabolic process"/>
    <property type="evidence" value="ECO:0007669"/>
    <property type="project" value="TreeGrafter"/>
</dbReference>
<dbReference type="GO" id="GO:0008270">
    <property type="term" value="F:zinc ion binding"/>
    <property type="evidence" value="ECO:0007669"/>
    <property type="project" value="UniProtKB-KW"/>
</dbReference>
<dbReference type="GO" id="GO:0000209">
    <property type="term" value="P:protein polyubiquitination"/>
    <property type="evidence" value="ECO:0007669"/>
    <property type="project" value="TreeGrafter"/>
</dbReference>
<protein>
    <submittedName>
        <fullName evidence="2">Uncharacterized protein LOC111111257</fullName>
    </submittedName>
</protein>
<accession>A0A8B8BKG7</accession>
<dbReference type="AlphaFoldDB" id="A0A8B8BKG7"/>
<dbReference type="SUPFAM" id="SSF101898">
    <property type="entry name" value="NHL repeat"/>
    <property type="match status" value="1"/>
</dbReference>
<evidence type="ECO:0000313" key="2">
    <source>
        <dbReference type="RefSeq" id="XP_022303830.1"/>
    </source>
</evidence>
<dbReference type="KEGG" id="cvn:111111257"/>
<dbReference type="InterPro" id="IPR050952">
    <property type="entry name" value="TRIM-NHL_E3_ligases"/>
</dbReference>
<dbReference type="PANTHER" id="PTHR24104:SF25">
    <property type="entry name" value="PROTEIN LIN-41"/>
    <property type="match status" value="1"/>
</dbReference>
<name>A0A8B8BKG7_CRAVI</name>
<dbReference type="Proteomes" id="UP000694844">
    <property type="component" value="Chromosome 9"/>
</dbReference>
<keyword evidence="1" id="KW-1185">Reference proteome</keyword>
<dbReference type="Gene3D" id="2.120.10.30">
    <property type="entry name" value="TolB, C-terminal domain"/>
    <property type="match status" value="1"/>
</dbReference>
<organism evidence="1 2">
    <name type="scientific">Crassostrea virginica</name>
    <name type="common">Eastern oyster</name>
    <dbReference type="NCBI Taxonomy" id="6565"/>
    <lineage>
        <taxon>Eukaryota</taxon>
        <taxon>Metazoa</taxon>
        <taxon>Spiralia</taxon>
        <taxon>Lophotrochozoa</taxon>
        <taxon>Mollusca</taxon>
        <taxon>Bivalvia</taxon>
        <taxon>Autobranchia</taxon>
        <taxon>Pteriomorphia</taxon>
        <taxon>Ostreida</taxon>
        <taxon>Ostreoidea</taxon>
        <taxon>Ostreidae</taxon>
        <taxon>Crassostrea</taxon>
    </lineage>
</organism>
<dbReference type="GO" id="GO:0061630">
    <property type="term" value="F:ubiquitin protein ligase activity"/>
    <property type="evidence" value="ECO:0007669"/>
    <property type="project" value="TreeGrafter"/>
</dbReference>
<reference evidence="2" key="1">
    <citation type="submission" date="2025-08" db="UniProtKB">
        <authorList>
            <consortium name="RefSeq"/>
        </authorList>
    </citation>
    <scope>IDENTIFICATION</scope>
    <source>
        <tissue evidence="2">Whole sample</tissue>
    </source>
</reference>
<gene>
    <name evidence="2" type="primary">LOC111111257</name>
</gene>
<proteinExistence type="predicted"/>
<dbReference type="OrthoDB" id="6064205at2759"/>
<dbReference type="PANTHER" id="PTHR24104">
    <property type="entry name" value="E3 UBIQUITIN-PROTEIN LIGASE NHLRC1-RELATED"/>
    <property type="match status" value="1"/>
</dbReference>
<sequence length="373" mass="41660">MNTIVKQNEKLFTSKNLSEVSKYQSKLNEYQCFPKHVDVELPSLRSNMDNGKELIIEIGGFRATLKQMSPPSPSADVSRLTTGIGKLTDPVSVVNIIPTTYKPLHGVACIGEAEAWIYGRNKTITRIDIHGNVRDTVTTPCNNWPGGITVTIGRELIYIDINNRTVNLIRQGKSETRITSPQGWTPEGLCCTRSGDILVHLLKSKSMFQMYMSVTSLFSGGETKHKILRYQGQNIKQAIDNDGNGSVIFKDGDKSLHMSENKNGDVCVCDQNANTVVVVDKTGRVRFRYDGTQARMEKSFDPRDIVTDELSQIIVLDYNNTCLHILDQNGQFLRCVDDCGLKQLSGLSLDSEGRLWVGCDRGEIKVIKYMEQS</sequence>
<evidence type="ECO:0000313" key="1">
    <source>
        <dbReference type="Proteomes" id="UP000694844"/>
    </source>
</evidence>
<dbReference type="InterPro" id="IPR011042">
    <property type="entry name" value="6-blade_b-propeller_TolB-like"/>
</dbReference>
<dbReference type="GeneID" id="111111257"/>
<dbReference type="RefSeq" id="XP_022303830.1">
    <property type="nucleotide sequence ID" value="XM_022448122.1"/>
</dbReference>